<dbReference type="Proteomes" id="UP000483035">
    <property type="component" value="Unassembled WGS sequence"/>
</dbReference>
<organism evidence="1 2">
    <name type="scientific">Rhizobium lusitanum</name>
    <dbReference type="NCBI Taxonomy" id="293958"/>
    <lineage>
        <taxon>Bacteria</taxon>
        <taxon>Pseudomonadati</taxon>
        <taxon>Pseudomonadota</taxon>
        <taxon>Alphaproteobacteria</taxon>
        <taxon>Hyphomicrobiales</taxon>
        <taxon>Rhizobiaceae</taxon>
        <taxon>Rhizobium/Agrobacterium group</taxon>
        <taxon>Rhizobium</taxon>
    </lineage>
</organism>
<evidence type="ECO:0000313" key="2">
    <source>
        <dbReference type="Proteomes" id="UP000483035"/>
    </source>
</evidence>
<gene>
    <name evidence="1" type="ORF">GR212_15410</name>
</gene>
<dbReference type="AlphaFoldDB" id="A0A6L9U660"/>
<sequence>MKVNIVADGTKRGTIVRDVAGNPIEGITEIIFKHQGGGSPEIELGLVLIPAVIDGEAVVYGPNGKLISKIIYKDGSESVY</sequence>
<comment type="caution">
    <text evidence="1">The sequence shown here is derived from an EMBL/GenBank/DDBJ whole genome shotgun (WGS) entry which is preliminary data.</text>
</comment>
<dbReference type="RefSeq" id="WP_163987457.1">
    <property type="nucleotide sequence ID" value="NZ_WUEY01000006.1"/>
</dbReference>
<protein>
    <submittedName>
        <fullName evidence="1">Uncharacterized protein</fullName>
    </submittedName>
</protein>
<evidence type="ECO:0000313" key="1">
    <source>
        <dbReference type="EMBL" id="NEI70971.1"/>
    </source>
</evidence>
<dbReference type="EMBL" id="WUEY01000006">
    <property type="protein sequence ID" value="NEI70971.1"/>
    <property type="molecule type" value="Genomic_DNA"/>
</dbReference>
<reference evidence="1 2" key="1">
    <citation type="submission" date="2019-12" db="EMBL/GenBank/DDBJ databases">
        <title>Rhizobium genotypes associated with high levels of biological nitrogen fixation by grain legumes in a temperate-maritime cropping system.</title>
        <authorList>
            <person name="Maluk M."/>
            <person name="Francesc Ferrando Molina F."/>
            <person name="Lopez Del Egido L."/>
            <person name="Lafos M."/>
            <person name="Langarica-Fuentes A."/>
            <person name="Gebre Yohannes G."/>
            <person name="Young M.W."/>
            <person name="Martin P."/>
            <person name="Gantlett R."/>
            <person name="Kenicer G."/>
            <person name="Hawes C."/>
            <person name="Begg G.S."/>
            <person name="Quilliam R.S."/>
            <person name="Squire G.R."/>
            <person name="Poole P.S."/>
            <person name="Young P.W."/>
            <person name="Iannetta P.M."/>
            <person name="James E.K."/>
        </authorList>
    </citation>
    <scope>NUCLEOTIDE SEQUENCE [LARGE SCALE GENOMIC DNA]</scope>
    <source>
        <strain evidence="1 2">JHI1118</strain>
    </source>
</reference>
<name>A0A6L9U660_9HYPH</name>
<accession>A0A6L9U660</accession>
<proteinExistence type="predicted"/>